<keyword evidence="3" id="KW-0238">DNA-binding</keyword>
<evidence type="ECO:0000256" key="1">
    <source>
        <dbReference type="ARBA" id="ARBA00004123"/>
    </source>
</evidence>
<dbReference type="EMBL" id="PQIB02000008">
    <property type="protein sequence ID" value="RLN03991.1"/>
    <property type="molecule type" value="Genomic_DNA"/>
</dbReference>
<dbReference type="FunFam" id="1.20.5.170:FF:000083">
    <property type="entry name" value="Transcription factor VIP1"/>
    <property type="match status" value="1"/>
</dbReference>
<feature type="region of interest" description="Disordered" evidence="7">
    <location>
        <begin position="124"/>
        <end position="159"/>
    </location>
</feature>
<keyword evidence="10" id="KW-1185">Reference proteome</keyword>
<name>A0A3L6RJ03_PANMI</name>
<evidence type="ECO:0000256" key="4">
    <source>
        <dbReference type="ARBA" id="ARBA00023163"/>
    </source>
</evidence>
<dbReference type="GO" id="GO:0003700">
    <property type="term" value="F:DNA-binding transcription factor activity"/>
    <property type="evidence" value="ECO:0007669"/>
    <property type="project" value="InterPro"/>
</dbReference>
<dbReference type="InterPro" id="IPR044759">
    <property type="entry name" value="bZIP_RF2"/>
</dbReference>
<dbReference type="SUPFAM" id="SSF57959">
    <property type="entry name" value="Leucine zipper domain"/>
    <property type="match status" value="1"/>
</dbReference>
<evidence type="ECO:0000313" key="9">
    <source>
        <dbReference type="EMBL" id="RLN03991.1"/>
    </source>
</evidence>
<dbReference type="PANTHER" id="PTHR13690:SF121">
    <property type="entry name" value="BZIP TRANSCRIPTION FACTOR SUPERFAMILY PROTEIN-RELATED"/>
    <property type="match status" value="1"/>
</dbReference>
<evidence type="ECO:0000256" key="3">
    <source>
        <dbReference type="ARBA" id="ARBA00023125"/>
    </source>
</evidence>
<dbReference type="Proteomes" id="UP000275267">
    <property type="component" value="Unassembled WGS sequence"/>
</dbReference>
<dbReference type="CDD" id="cd14703">
    <property type="entry name" value="bZIP_plant_RF2"/>
    <property type="match status" value="1"/>
</dbReference>
<keyword evidence="6" id="KW-0175">Coiled coil</keyword>
<evidence type="ECO:0000256" key="2">
    <source>
        <dbReference type="ARBA" id="ARBA00023015"/>
    </source>
</evidence>
<dbReference type="GO" id="GO:0003677">
    <property type="term" value="F:DNA binding"/>
    <property type="evidence" value="ECO:0007669"/>
    <property type="project" value="UniProtKB-KW"/>
</dbReference>
<dbReference type="SMART" id="SM00338">
    <property type="entry name" value="BRLZ"/>
    <property type="match status" value="1"/>
</dbReference>
<comment type="caution">
    <text evidence="9">The sequence shown here is derived from an EMBL/GenBank/DDBJ whole genome shotgun (WGS) entry which is preliminary data.</text>
</comment>
<reference evidence="10" key="1">
    <citation type="journal article" date="2019" name="Nat. Commun.">
        <title>The genome of broomcorn millet.</title>
        <authorList>
            <person name="Zou C."/>
            <person name="Miki D."/>
            <person name="Li D."/>
            <person name="Tang Q."/>
            <person name="Xiao L."/>
            <person name="Rajput S."/>
            <person name="Deng P."/>
            <person name="Jia W."/>
            <person name="Huang R."/>
            <person name="Zhang M."/>
            <person name="Sun Y."/>
            <person name="Hu J."/>
            <person name="Fu X."/>
            <person name="Schnable P.S."/>
            <person name="Li F."/>
            <person name="Zhang H."/>
            <person name="Feng B."/>
            <person name="Zhu X."/>
            <person name="Liu R."/>
            <person name="Schnable J.C."/>
            <person name="Zhu J.-K."/>
            <person name="Zhang H."/>
        </authorList>
    </citation>
    <scope>NUCLEOTIDE SEQUENCE [LARGE SCALE GENOMIC DNA]</scope>
</reference>
<comment type="subcellular location">
    <subcellularLocation>
        <location evidence="1">Nucleus</location>
    </subcellularLocation>
</comment>
<keyword evidence="4" id="KW-0804">Transcription</keyword>
<evidence type="ECO:0000256" key="5">
    <source>
        <dbReference type="ARBA" id="ARBA00023242"/>
    </source>
</evidence>
<gene>
    <name evidence="9" type="ORF">C2845_PM13G24320</name>
</gene>
<dbReference type="InterPro" id="IPR046347">
    <property type="entry name" value="bZIP_sf"/>
</dbReference>
<evidence type="ECO:0000256" key="7">
    <source>
        <dbReference type="SAM" id="MobiDB-lite"/>
    </source>
</evidence>
<keyword evidence="5" id="KW-0539">Nucleus</keyword>
<feature type="region of interest" description="Disordered" evidence="7">
    <location>
        <begin position="354"/>
        <end position="376"/>
    </location>
</feature>
<dbReference type="Pfam" id="PF07716">
    <property type="entry name" value="bZIP_2"/>
    <property type="match status" value="1"/>
</dbReference>
<proteinExistence type="predicted"/>
<sequence>MNVDKTPIPGPGGGGGDAGGGGGGCAGNVPAMQSSCDAVAASPAPHTECDISRMPDSPVRKPGHRRALSDIIGLPEDLDLGAPGAGDGPALSVENEEELFSMFLDVDKLNSRCGASESESSCAMAGAGGEATQASAAPGAGLRPKHHQRHSMDASSSIDTENLFGTSAMEGVSPAEAKKAMSAAKLAELALIDPKKAKRIINNRQSAARSKERKMRYIAELERKVQFMQREATALATQLALLQRDTAGLTAENSELKIRLQNTEQQVHLQDALNEALKSELQRLKMATGQMGNGGGGAMTFGTSPHPFGASQQVFHPNQAMPPFVAMQQQQHPNQPLHPLQTQQLQQAALNLNMNGPAPAPNQWQWGDAWSESSCS</sequence>
<dbReference type="PANTHER" id="PTHR13690">
    <property type="entry name" value="TRANSCRIPTION FACTOR POSF21-RELATED"/>
    <property type="match status" value="1"/>
</dbReference>
<keyword evidence="2" id="KW-0805">Transcription regulation</keyword>
<evidence type="ECO:0000259" key="8">
    <source>
        <dbReference type="PROSITE" id="PS50217"/>
    </source>
</evidence>
<dbReference type="Gene3D" id="1.20.5.170">
    <property type="match status" value="1"/>
</dbReference>
<dbReference type="InterPro" id="IPR004827">
    <property type="entry name" value="bZIP"/>
</dbReference>
<dbReference type="AlphaFoldDB" id="A0A3L6RJ03"/>
<dbReference type="PROSITE" id="PS50217">
    <property type="entry name" value="BZIP"/>
    <property type="match status" value="1"/>
</dbReference>
<feature type="domain" description="BZIP" evidence="8">
    <location>
        <begin position="193"/>
        <end position="256"/>
    </location>
</feature>
<accession>A0A3L6RJ03</accession>
<protein>
    <submittedName>
        <fullName evidence="9">Transcription factor RF2a-like</fullName>
    </submittedName>
</protein>
<evidence type="ECO:0000313" key="10">
    <source>
        <dbReference type="Proteomes" id="UP000275267"/>
    </source>
</evidence>
<organism evidence="9 10">
    <name type="scientific">Panicum miliaceum</name>
    <name type="common">Proso millet</name>
    <name type="synonym">Broomcorn millet</name>
    <dbReference type="NCBI Taxonomy" id="4540"/>
    <lineage>
        <taxon>Eukaryota</taxon>
        <taxon>Viridiplantae</taxon>
        <taxon>Streptophyta</taxon>
        <taxon>Embryophyta</taxon>
        <taxon>Tracheophyta</taxon>
        <taxon>Spermatophyta</taxon>
        <taxon>Magnoliopsida</taxon>
        <taxon>Liliopsida</taxon>
        <taxon>Poales</taxon>
        <taxon>Poaceae</taxon>
        <taxon>PACMAD clade</taxon>
        <taxon>Panicoideae</taxon>
        <taxon>Panicodae</taxon>
        <taxon>Paniceae</taxon>
        <taxon>Panicinae</taxon>
        <taxon>Panicum</taxon>
        <taxon>Panicum sect. Panicum</taxon>
    </lineage>
</organism>
<dbReference type="GO" id="GO:0005634">
    <property type="term" value="C:nucleus"/>
    <property type="evidence" value="ECO:0007669"/>
    <property type="project" value="UniProtKB-SubCell"/>
</dbReference>
<evidence type="ECO:0000256" key="6">
    <source>
        <dbReference type="SAM" id="Coils"/>
    </source>
</evidence>
<dbReference type="OrthoDB" id="1435597at2759"/>
<feature type="coiled-coil region" evidence="6">
    <location>
        <begin position="211"/>
        <end position="280"/>
    </location>
</feature>